<protein>
    <submittedName>
        <fullName evidence="2">Uncharacterized protein</fullName>
    </submittedName>
</protein>
<gene>
    <name evidence="2" type="ORF">MMF94_36755</name>
</gene>
<keyword evidence="3" id="KW-1185">Reference proteome</keyword>
<evidence type="ECO:0000313" key="2">
    <source>
        <dbReference type="EMBL" id="MCH6171279.1"/>
    </source>
</evidence>
<sequence>MSASADPMPSPPFPATDSPVLWMIVQNAMSAYETGETDVRGAIIHAAVHGWYEGHAQGEDACPGCDFRGELPKQQWKGDVDNRAAWASGKRQPDLDT</sequence>
<feature type="region of interest" description="Disordered" evidence="1">
    <location>
        <begin position="76"/>
        <end position="97"/>
    </location>
</feature>
<organism evidence="2 3">
    <name type="scientific">Pseudonocardia alaniniphila</name>
    <dbReference type="NCBI Taxonomy" id="75291"/>
    <lineage>
        <taxon>Bacteria</taxon>
        <taxon>Bacillati</taxon>
        <taxon>Actinomycetota</taxon>
        <taxon>Actinomycetes</taxon>
        <taxon>Pseudonocardiales</taxon>
        <taxon>Pseudonocardiaceae</taxon>
        <taxon>Pseudonocardia</taxon>
    </lineage>
</organism>
<dbReference type="RefSeq" id="WP_241042086.1">
    <property type="nucleotide sequence ID" value="NZ_BAAAJF010000010.1"/>
</dbReference>
<comment type="caution">
    <text evidence="2">The sequence shown here is derived from an EMBL/GenBank/DDBJ whole genome shotgun (WGS) entry which is preliminary data.</text>
</comment>
<dbReference type="EMBL" id="JAKXMK010000041">
    <property type="protein sequence ID" value="MCH6171279.1"/>
    <property type="molecule type" value="Genomic_DNA"/>
</dbReference>
<evidence type="ECO:0000256" key="1">
    <source>
        <dbReference type="SAM" id="MobiDB-lite"/>
    </source>
</evidence>
<reference evidence="2 3" key="1">
    <citation type="submission" date="2022-03" db="EMBL/GenBank/DDBJ databases">
        <title>Pseudonocardia alaer sp. nov., a novel actinomycete isolated from reed forest soil.</title>
        <authorList>
            <person name="Wang L."/>
        </authorList>
    </citation>
    <scope>NUCLEOTIDE SEQUENCE [LARGE SCALE GENOMIC DNA]</scope>
    <source>
        <strain evidence="2 3">Y-16303</strain>
    </source>
</reference>
<dbReference type="Proteomes" id="UP001299970">
    <property type="component" value="Unassembled WGS sequence"/>
</dbReference>
<evidence type="ECO:0000313" key="3">
    <source>
        <dbReference type="Proteomes" id="UP001299970"/>
    </source>
</evidence>
<name>A0ABS9TRU3_9PSEU</name>
<accession>A0ABS9TRU3</accession>
<proteinExistence type="predicted"/>